<sequence length="132" mass="15797">MANTKKMNVIEDLSGYKDYLTVGKLRKFLEENPELPDDALVLTQRVEDKYYEEHGWGVVLKEGFWYHAFNENNIRMADEILRRENGEEPEYDIEDPSKAITELNDENKEQYHPAWCCLRYNDDNNLYIDLHY</sequence>
<evidence type="ECO:0000313" key="1">
    <source>
        <dbReference type="EMBL" id="CAB4129996.1"/>
    </source>
</evidence>
<accession>A0A6J5L9S9</accession>
<protein>
    <submittedName>
        <fullName evidence="1">Uncharacterized protein</fullName>
    </submittedName>
</protein>
<reference evidence="1" key="1">
    <citation type="submission" date="2020-04" db="EMBL/GenBank/DDBJ databases">
        <authorList>
            <person name="Chiriac C."/>
            <person name="Salcher M."/>
            <person name="Ghai R."/>
            <person name="Kavagutti S V."/>
        </authorList>
    </citation>
    <scope>NUCLEOTIDE SEQUENCE</scope>
</reference>
<name>A0A6J5L9S9_9CAUD</name>
<organism evidence="1">
    <name type="scientific">uncultured Caudovirales phage</name>
    <dbReference type="NCBI Taxonomy" id="2100421"/>
    <lineage>
        <taxon>Viruses</taxon>
        <taxon>Duplodnaviria</taxon>
        <taxon>Heunggongvirae</taxon>
        <taxon>Uroviricota</taxon>
        <taxon>Caudoviricetes</taxon>
        <taxon>Peduoviridae</taxon>
        <taxon>Maltschvirus</taxon>
        <taxon>Maltschvirus maltsch</taxon>
    </lineage>
</organism>
<proteinExistence type="predicted"/>
<dbReference type="EMBL" id="LR796235">
    <property type="protein sequence ID" value="CAB4129996.1"/>
    <property type="molecule type" value="Genomic_DNA"/>
</dbReference>
<gene>
    <name evidence="1" type="ORF">UFOVP117_203</name>
</gene>